<reference evidence="10" key="1">
    <citation type="submission" date="2016-01" db="EMBL/GenBank/DDBJ databases">
        <authorList>
            <person name="Mitreva M."/>
            <person name="Pepin K.H."/>
            <person name="Mihindukulasuriya K.A."/>
            <person name="Fulton R."/>
            <person name="Fronick C."/>
            <person name="O'Laughlin M."/>
            <person name="Miner T."/>
            <person name="Herter B."/>
            <person name="Rosa B.A."/>
            <person name="Cordes M."/>
            <person name="Tomlinson C."/>
            <person name="Wollam A."/>
            <person name="Palsikar V.B."/>
            <person name="Mardis E.R."/>
            <person name="Wilson R.K."/>
        </authorList>
    </citation>
    <scope>NUCLEOTIDE SEQUENCE [LARGE SCALE GENOMIC DNA]</scope>
    <source>
        <strain evidence="10">DNF00729</strain>
    </source>
</reference>
<evidence type="ECO:0000313" key="10">
    <source>
        <dbReference type="Proteomes" id="UP000070442"/>
    </source>
</evidence>
<proteinExistence type="inferred from homology"/>
<dbReference type="PANTHER" id="PTHR42709:SF6">
    <property type="entry name" value="UNDECAPRENYL PHOSPHATE TRANSPORTER A"/>
    <property type="match status" value="1"/>
</dbReference>
<dbReference type="OrthoDB" id="9813426at2"/>
<comment type="caution">
    <text evidence="9">The sequence shown here is derived from an EMBL/GenBank/DDBJ whole genome shotgun (WGS) entry which is preliminary data.</text>
</comment>
<dbReference type="PATRIC" id="fig|755172.3.peg.983"/>
<gene>
    <name evidence="9" type="ORF">HMPREF1863_01024</name>
</gene>
<evidence type="ECO:0000259" key="8">
    <source>
        <dbReference type="Pfam" id="PF09335"/>
    </source>
</evidence>
<evidence type="ECO:0000256" key="7">
    <source>
        <dbReference type="SAM" id="Phobius"/>
    </source>
</evidence>
<dbReference type="AlphaFoldDB" id="A0A134AFZ5"/>
<keyword evidence="5 7" id="KW-1133">Transmembrane helix</keyword>
<evidence type="ECO:0000256" key="2">
    <source>
        <dbReference type="ARBA" id="ARBA00010792"/>
    </source>
</evidence>
<keyword evidence="10" id="KW-1185">Reference proteome</keyword>
<evidence type="ECO:0000256" key="6">
    <source>
        <dbReference type="ARBA" id="ARBA00023136"/>
    </source>
</evidence>
<dbReference type="GO" id="GO:0005886">
    <property type="term" value="C:plasma membrane"/>
    <property type="evidence" value="ECO:0007669"/>
    <property type="project" value="UniProtKB-SubCell"/>
</dbReference>
<accession>A0A134AFZ5</accession>
<dbReference type="InterPro" id="IPR051311">
    <property type="entry name" value="DedA_domain"/>
</dbReference>
<dbReference type="EMBL" id="LSDG01000027">
    <property type="protein sequence ID" value="KXB66642.1"/>
    <property type="molecule type" value="Genomic_DNA"/>
</dbReference>
<dbReference type="InterPro" id="IPR032816">
    <property type="entry name" value="VTT_dom"/>
</dbReference>
<evidence type="ECO:0000256" key="3">
    <source>
        <dbReference type="ARBA" id="ARBA00022475"/>
    </source>
</evidence>
<dbReference type="Pfam" id="PF09335">
    <property type="entry name" value="VTT_dom"/>
    <property type="match status" value="1"/>
</dbReference>
<evidence type="ECO:0000256" key="1">
    <source>
        <dbReference type="ARBA" id="ARBA00004651"/>
    </source>
</evidence>
<organism evidence="9 10">
    <name type="scientific">Aedoeadaptatus coxii</name>
    <dbReference type="NCBI Taxonomy" id="755172"/>
    <lineage>
        <taxon>Bacteria</taxon>
        <taxon>Bacillati</taxon>
        <taxon>Bacillota</taxon>
        <taxon>Tissierellia</taxon>
        <taxon>Tissierellales</taxon>
        <taxon>Peptoniphilaceae</taxon>
        <taxon>Aedoeadaptatus</taxon>
    </lineage>
</organism>
<feature type="transmembrane region" description="Helical" evidence="7">
    <location>
        <begin position="12"/>
        <end position="30"/>
    </location>
</feature>
<feature type="transmembrane region" description="Helical" evidence="7">
    <location>
        <begin position="50"/>
        <end position="69"/>
    </location>
</feature>
<comment type="subcellular location">
    <subcellularLocation>
        <location evidence="1">Cell membrane</location>
        <topology evidence="1">Multi-pass membrane protein</topology>
    </subcellularLocation>
</comment>
<dbReference type="STRING" id="755172.HMPREF1863_01024"/>
<name>A0A134AFZ5_9FIRM</name>
<sequence length="202" mass="22746">MESIIVSAIESYGYFAVFALIFLENVFPPIPSEVILLLGGFFVGRGNLNFLPTILSATAGSLFGAYILYGIGRLVPTEKIYDSAERGWMKKLGFKRKEILTVVEQFEKKGKIFVLIGRCVPIIRSLISIPAGIVEMPVPLFFVLTVIGSFVWNSILTYLGYKTGENWHIILSYLDYYKYIIVALLAVAGVAYLIWHFKQKEE</sequence>
<evidence type="ECO:0000313" key="9">
    <source>
        <dbReference type="EMBL" id="KXB66642.1"/>
    </source>
</evidence>
<evidence type="ECO:0000256" key="5">
    <source>
        <dbReference type="ARBA" id="ARBA00022989"/>
    </source>
</evidence>
<dbReference type="Proteomes" id="UP000070442">
    <property type="component" value="Unassembled WGS sequence"/>
</dbReference>
<feature type="transmembrane region" description="Helical" evidence="7">
    <location>
        <begin position="173"/>
        <end position="195"/>
    </location>
</feature>
<feature type="transmembrane region" description="Helical" evidence="7">
    <location>
        <begin position="140"/>
        <end position="161"/>
    </location>
</feature>
<protein>
    <submittedName>
        <fullName evidence="9">SNARE-like domain protein</fullName>
    </submittedName>
</protein>
<keyword evidence="3" id="KW-1003">Cell membrane</keyword>
<dbReference type="RefSeq" id="WP_068367897.1">
    <property type="nucleotide sequence ID" value="NZ_KQ960175.1"/>
</dbReference>
<comment type="similarity">
    <text evidence="2">Belongs to the DedA family.</text>
</comment>
<feature type="domain" description="VTT" evidence="8">
    <location>
        <begin position="30"/>
        <end position="161"/>
    </location>
</feature>
<keyword evidence="4 7" id="KW-0812">Transmembrane</keyword>
<feature type="transmembrane region" description="Helical" evidence="7">
    <location>
        <begin position="112"/>
        <end position="134"/>
    </location>
</feature>
<dbReference type="PANTHER" id="PTHR42709">
    <property type="entry name" value="ALKALINE PHOSPHATASE LIKE PROTEIN"/>
    <property type="match status" value="1"/>
</dbReference>
<evidence type="ECO:0000256" key="4">
    <source>
        <dbReference type="ARBA" id="ARBA00022692"/>
    </source>
</evidence>
<keyword evidence="6 7" id="KW-0472">Membrane</keyword>